<keyword evidence="6 8" id="KW-1133">Transmembrane helix</keyword>
<feature type="transmembrane region" description="Helical" evidence="8">
    <location>
        <begin position="63"/>
        <end position="80"/>
    </location>
</feature>
<proteinExistence type="inferred from homology"/>
<sequence>MKNWRKVLYTKQDYPTNYMEYNYHYKKEFDDELIYDINRLSSSISSIFMFYCIYLNSNTITDNNLIMVYFIVFFGAYLFSENWKEFFHFLRLSSIILICVYILSPVIRSLAADISTDLICFMYFFLGWINVYDTVKSMILCDEIYRKQKDNYSNKWIIPDYGGKTYNLDDKEGSNDTNLYDTICREKNRFVPLKLEESIYINMPKDRTSILAYNTSIMASILLSSRLNSDLSVNFLMTISFIIFILLPILRDKYLLHRRTIYSLSELCLVGYCLCGNSKIIFSFFIFIELFIYLLYYICVTLKSTYSLST</sequence>
<keyword evidence="5 8" id="KW-0812">Transmembrane</keyword>
<keyword evidence="10" id="KW-1185">Reference proteome</keyword>
<comment type="similarity">
    <text evidence="3">Belongs to the PIGC family.</text>
</comment>
<feature type="transmembrane region" description="Helical" evidence="8">
    <location>
        <begin position="231"/>
        <end position="250"/>
    </location>
</feature>
<comment type="pathway">
    <text evidence="2">Glycolipid biosynthesis; glycosylphosphatidylinositol-anchor biosynthesis.</text>
</comment>
<dbReference type="InterPro" id="IPR009450">
    <property type="entry name" value="Plno_GlcNAc_GPI2"/>
</dbReference>
<evidence type="ECO:0000256" key="2">
    <source>
        <dbReference type="ARBA" id="ARBA00004687"/>
    </source>
</evidence>
<evidence type="ECO:0000256" key="3">
    <source>
        <dbReference type="ARBA" id="ARBA00008321"/>
    </source>
</evidence>
<evidence type="ECO:0000313" key="10">
    <source>
        <dbReference type="Proteomes" id="UP001516464"/>
    </source>
</evidence>
<dbReference type="Proteomes" id="UP001516464">
    <property type="component" value="Unassembled WGS sequence"/>
</dbReference>
<evidence type="ECO:0000256" key="1">
    <source>
        <dbReference type="ARBA" id="ARBA00004141"/>
    </source>
</evidence>
<dbReference type="Pfam" id="PF06432">
    <property type="entry name" value="GPI2"/>
    <property type="match status" value="2"/>
</dbReference>
<feature type="transmembrane region" description="Helical" evidence="8">
    <location>
        <begin position="86"/>
        <end position="103"/>
    </location>
</feature>
<evidence type="ECO:0000256" key="4">
    <source>
        <dbReference type="ARBA" id="ARBA00022502"/>
    </source>
</evidence>
<name>A0ABQ7HXZ9_9MICR</name>
<dbReference type="PANTHER" id="PTHR12982">
    <property type="entry name" value="PHOSPHATIDYLINOSITOL GLYCAN, CLASS C"/>
    <property type="match status" value="1"/>
</dbReference>
<dbReference type="EMBL" id="SBIQ01000147">
    <property type="protein sequence ID" value="KAF7682983.1"/>
    <property type="molecule type" value="Genomic_DNA"/>
</dbReference>
<accession>A0ABQ7HXZ9</accession>
<keyword evidence="7 8" id="KW-0472">Membrane</keyword>
<evidence type="ECO:0000256" key="5">
    <source>
        <dbReference type="ARBA" id="ARBA00022692"/>
    </source>
</evidence>
<evidence type="ECO:0000256" key="8">
    <source>
        <dbReference type="SAM" id="Phobius"/>
    </source>
</evidence>
<feature type="transmembrane region" description="Helical" evidence="8">
    <location>
        <begin position="280"/>
        <end position="298"/>
    </location>
</feature>
<organism evidence="9 10">
    <name type="scientific">Astathelohania contejeani</name>
    <dbReference type="NCBI Taxonomy" id="164912"/>
    <lineage>
        <taxon>Eukaryota</taxon>
        <taxon>Fungi</taxon>
        <taxon>Fungi incertae sedis</taxon>
        <taxon>Microsporidia</taxon>
        <taxon>Astathelohaniidae</taxon>
        <taxon>Astathelohania</taxon>
    </lineage>
</organism>
<comment type="subcellular location">
    <subcellularLocation>
        <location evidence="1">Membrane</location>
        <topology evidence="1">Multi-pass membrane protein</topology>
    </subcellularLocation>
</comment>
<keyword evidence="4" id="KW-0337">GPI-anchor biosynthesis</keyword>
<reference evidence="9 10" key="1">
    <citation type="submission" date="2019-01" db="EMBL/GenBank/DDBJ databases">
        <title>Genomes sequencing and comparative genomics of infectious freshwater microsporidia, Cucumispora dikerogammari and Thelohania contejeani.</title>
        <authorList>
            <person name="Cormier A."/>
            <person name="Giraud I."/>
            <person name="Wattier R."/>
            <person name="Teixeira M."/>
            <person name="Grandjean F."/>
            <person name="Rigaud T."/>
            <person name="Cordaux R."/>
        </authorList>
    </citation>
    <scope>NUCLEOTIDE SEQUENCE [LARGE SCALE GENOMIC DNA]</scope>
    <source>
        <strain evidence="9">T1</strain>
        <tissue evidence="9">Spores</tissue>
    </source>
</reference>
<protein>
    <submittedName>
        <fullName evidence="9">Uncharacterized protein</fullName>
    </submittedName>
</protein>
<evidence type="ECO:0000256" key="6">
    <source>
        <dbReference type="ARBA" id="ARBA00022989"/>
    </source>
</evidence>
<comment type="caution">
    <text evidence="9">The sequence shown here is derived from an EMBL/GenBank/DDBJ whole genome shotgun (WGS) entry which is preliminary data.</text>
</comment>
<gene>
    <name evidence="9" type="ORF">TCON_1805</name>
</gene>
<dbReference type="PANTHER" id="PTHR12982:SF0">
    <property type="entry name" value="PHOSPHATIDYLINOSITOL N-ACETYLGLUCOSAMINYLTRANSFERASE SUBUNIT C"/>
    <property type="match status" value="1"/>
</dbReference>
<evidence type="ECO:0000313" key="9">
    <source>
        <dbReference type="EMBL" id="KAF7682983.1"/>
    </source>
</evidence>
<evidence type="ECO:0000256" key="7">
    <source>
        <dbReference type="ARBA" id="ARBA00023136"/>
    </source>
</evidence>